<dbReference type="EMBL" id="SNTY01000085">
    <property type="protein sequence ID" value="TEU23416.1"/>
    <property type="molecule type" value="Genomic_DNA"/>
</dbReference>
<evidence type="ECO:0000313" key="1">
    <source>
        <dbReference type="EMBL" id="TEU23416.1"/>
    </source>
</evidence>
<protein>
    <submittedName>
        <fullName evidence="1">Uncharacterized protein</fullName>
    </submittedName>
</protein>
<evidence type="ECO:0000313" key="2">
    <source>
        <dbReference type="Proteomes" id="UP000297834"/>
    </source>
</evidence>
<name>A0A4Y7X9D5_9GAMM</name>
<organism evidence="1 2">
    <name type="scientific">Alkanindiges illinoisensis</name>
    <dbReference type="NCBI Taxonomy" id="197183"/>
    <lineage>
        <taxon>Bacteria</taxon>
        <taxon>Pseudomonadati</taxon>
        <taxon>Pseudomonadota</taxon>
        <taxon>Gammaproteobacteria</taxon>
        <taxon>Moraxellales</taxon>
        <taxon>Moraxellaceae</taxon>
        <taxon>Alkanindiges</taxon>
    </lineage>
</organism>
<dbReference type="OrthoDB" id="7063352at2"/>
<dbReference type="Proteomes" id="UP000297834">
    <property type="component" value="Unassembled WGS sequence"/>
</dbReference>
<keyword evidence="2" id="KW-1185">Reference proteome</keyword>
<dbReference type="AlphaFoldDB" id="A0A4Y7X9D5"/>
<proteinExistence type="predicted"/>
<comment type="caution">
    <text evidence="1">The sequence shown here is derived from an EMBL/GenBank/DDBJ whole genome shotgun (WGS) entry which is preliminary data.</text>
</comment>
<reference evidence="1 2" key="1">
    <citation type="submission" date="2019-03" db="EMBL/GenBank/DDBJ databases">
        <title>Alkanindiges illinoisensis: a potential pathogenic isolated from ascites of a gastric cancer patient with abdominal metastasis.</title>
        <authorList>
            <person name="Hu X."/>
            <person name="Yang B."/>
            <person name="Yan X."/>
            <person name="Lin L."/>
            <person name="Zhao H."/>
            <person name="Zhou F."/>
            <person name="Su B."/>
            <person name="Chen J."/>
            <person name="Rui Y."/>
            <person name="Wang Q."/>
            <person name="Zheng L."/>
        </authorList>
    </citation>
    <scope>NUCLEOTIDE SEQUENCE [LARGE SCALE GENOMIC DNA]</scope>
    <source>
        <strain evidence="1 2">NFYY 23406</strain>
    </source>
</reference>
<sequence length="185" mass="20490">MYTYRAKLGKTVKPKPRKVDWSQADWSKNNTELARDLGLAYDTVAKKRWELGAPAAASKAKRKDIGTKKPQCAPHSNAGQIMATEAAKLSPLAGKFASNVQAVDWWLISPDGTEYKFKNLYEFVRQNPHLFAPADTVFKRTGGKRGTGGEYCNATAGLLNVKAGKAKAWKRWTLKPSTSNYNQPD</sequence>
<gene>
    <name evidence="1" type="ORF">E2B99_13645</name>
</gene>
<accession>A0A4Y7X9D5</accession>